<reference evidence="1 2" key="1">
    <citation type="submission" date="2018-08" db="EMBL/GenBank/DDBJ databases">
        <title>A genome reference for cultivated species of the human gut microbiota.</title>
        <authorList>
            <person name="Zou Y."/>
            <person name="Xue W."/>
            <person name="Luo G."/>
        </authorList>
    </citation>
    <scope>NUCLEOTIDE SEQUENCE [LARGE SCALE GENOMIC DNA]</scope>
    <source>
        <strain evidence="1 2">TF10-34</strain>
    </source>
</reference>
<dbReference type="Proteomes" id="UP000261210">
    <property type="component" value="Unassembled WGS sequence"/>
</dbReference>
<gene>
    <name evidence="1" type="ORF">DXD03_03385</name>
</gene>
<dbReference type="EMBL" id="QSQU01000003">
    <property type="protein sequence ID" value="RGK66917.1"/>
    <property type="molecule type" value="Genomic_DNA"/>
</dbReference>
<evidence type="ECO:0000313" key="1">
    <source>
        <dbReference type="EMBL" id="RGK66917.1"/>
    </source>
</evidence>
<dbReference type="AlphaFoldDB" id="A0A3E4NNL8"/>
<proteinExistence type="predicted"/>
<accession>A0A3E4NNL8</accession>
<organism evidence="1 2">
    <name type="scientific">Bacteroides xylanisolvens</name>
    <dbReference type="NCBI Taxonomy" id="371601"/>
    <lineage>
        <taxon>Bacteria</taxon>
        <taxon>Pseudomonadati</taxon>
        <taxon>Bacteroidota</taxon>
        <taxon>Bacteroidia</taxon>
        <taxon>Bacteroidales</taxon>
        <taxon>Bacteroidaceae</taxon>
        <taxon>Bacteroides</taxon>
    </lineage>
</organism>
<evidence type="ECO:0000313" key="2">
    <source>
        <dbReference type="Proteomes" id="UP000261210"/>
    </source>
</evidence>
<sequence>MTLSDANSDAICLRYRHYPVHIPSLFFSILIGSFLCIYSDASNLNLYVKEVVYKSLFNDFTPIRTNSDRGDFFFFGAC</sequence>
<protein>
    <submittedName>
        <fullName evidence="1">Uncharacterized protein</fullName>
    </submittedName>
</protein>
<name>A0A3E4NNL8_9BACE</name>
<comment type="caution">
    <text evidence="1">The sequence shown here is derived from an EMBL/GenBank/DDBJ whole genome shotgun (WGS) entry which is preliminary data.</text>
</comment>